<dbReference type="CDD" id="cd16922">
    <property type="entry name" value="HATPase_EvgS-ArcB-TorS-like"/>
    <property type="match status" value="1"/>
</dbReference>
<reference evidence="20" key="1">
    <citation type="submission" date="2021-04" db="EMBL/GenBank/DDBJ databases">
        <title>novel species isolated from subtropical streams in China.</title>
        <authorList>
            <person name="Lu H."/>
        </authorList>
    </citation>
    <scope>NUCLEOTIDE SEQUENCE</scope>
    <source>
        <strain evidence="20">LFS511W</strain>
    </source>
</reference>
<evidence type="ECO:0000256" key="6">
    <source>
        <dbReference type="ARBA" id="ARBA00022741"/>
    </source>
</evidence>
<evidence type="ECO:0000256" key="17">
    <source>
        <dbReference type="SAM" id="Phobius"/>
    </source>
</evidence>
<feature type="domain" description="Response regulatory" evidence="19">
    <location>
        <begin position="555"/>
        <end position="674"/>
    </location>
</feature>
<evidence type="ECO:0000259" key="18">
    <source>
        <dbReference type="PROSITE" id="PS50109"/>
    </source>
</evidence>
<accession>A0A941I7I9</accession>
<dbReference type="InterPro" id="IPR003661">
    <property type="entry name" value="HisK_dim/P_dom"/>
</dbReference>
<comment type="catalytic activity">
    <reaction evidence="1">
        <text>ATP + protein L-histidine = ADP + protein N-phospho-L-histidine.</text>
        <dbReference type="EC" id="2.7.13.3"/>
    </reaction>
</comment>
<keyword evidence="21" id="KW-1185">Reference proteome</keyword>
<dbReference type="InterPro" id="IPR036097">
    <property type="entry name" value="HisK_dim/P_sf"/>
</dbReference>
<proteinExistence type="predicted"/>
<protein>
    <recommendedName>
        <fullName evidence="13">Sensory/regulatory protein RpfC</fullName>
        <ecNumber evidence="2">2.7.13.3</ecNumber>
    </recommendedName>
    <alternativeName>
        <fullName evidence="14">Virulence sensor protein BvgS</fullName>
    </alternativeName>
</protein>
<dbReference type="AlphaFoldDB" id="A0A941I7I9"/>
<keyword evidence="17" id="KW-0472">Membrane</keyword>
<feature type="transmembrane region" description="Helical" evidence="17">
    <location>
        <begin position="165"/>
        <end position="185"/>
    </location>
</feature>
<dbReference type="InterPro" id="IPR004358">
    <property type="entry name" value="Sig_transdc_His_kin-like_C"/>
</dbReference>
<dbReference type="PROSITE" id="PS50109">
    <property type="entry name" value="HIS_KIN"/>
    <property type="match status" value="1"/>
</dbReference>
<feature type="domain" description="Histidine kinase" evidence="18">
    <location>
        <begin position="311"/>
        <end position="530"/>
    </location>
</feature>
<dbReference type="GO" id="GO:0005524">
    <property type="term" value="F:ATP binding"/>
    <property type="evidence" value="ECO:0007669"/>
    <property type="project" value="UniProtKB-KW"/>
</dbReference>
<dbReference type="FunFam" id="3.30.565.10:FF:000010">
    <property type="entry name" value="Sensor histidine kinase RcsC"/>
    <property type="match status" value="1"/>
</dbReference>
<feature type="modified residue" description="4-aspartylphosphate" evidence="15">
    <location>
        <position position="604"/>
    </location>
</feature>
<gene>
    <name evidence="20" type="ORF">KDM89_07015</name>
</gene>
<evidence type="ECO:0000256" key="9">
    <source>
        <dbReference type="ARBA" id="ARBA00023012"/>
    </source>
</evidence>
<dbReference type="SMART" id="SM00388">
    <property type="entry name" value="HisKA"/>
    <property type="match status" value="1"/>
</dbReference>
<keyword evidence="9" id="KW-0902">Two-component regulatory system</keyword>
<dbReference type="EMBL" id="JAGSPN010000004">
    <property type="protein sequence ID" value="MBR7781883.1"/>
    <property type="molecule type" value="Genomic_DNA"/>
</dbReference>
<evidence type="ECO:0000256" key="7">
    <source>
        <dbReference type="ARBA" id="ARBA00022777"/>
    </source>
</evidence>
<keyword evidence="16" id="KW-0175">Coiled coil</keyword>
<dbReference type="PRINTS" id="PR00344">
    <property type="entry name" value="BCTRLSENSOR"/>
</dbReference>
<sequence length="687" mass="76107">MKSGWFRLQRLLPQSLVARVFALYTFTWFLIMGSGLVMYYETRFTQVIRDAQESAASLLEVSAHIVSDSAVIGDYDTIQRTLNKMVVSPSFLAAQFIPIDAGAISSHQKTRAKNESAPDWIVNQIAEKLYDDNRVLNVGGRDYGVLRLRFDNIQIAQDMWQVARAALYMMFISFAGGLLLIWYPLRRWLGTLQEVNVRTLREHGEDDPDNLALINQAPAELRQTLITLQSTASQLRNELQERENTLTSLRQILVSMLPPAAREAPQETAISDIISHISTLVQEGEQARLALTQAKEQAEAANRAKSDFLANMSHEIRTPMNGMIGMLELCLDTKLSAEQQEYLNVAQRSAENLLVIINDILDFSKIEANKIDIEHLTIHLPQLLKDLIPAHQNAASRKNLMLALHFNGPLPSYIQGDPVRIQQIVNNLISNAIKFTQSGSVNLICDIADGDDLPLKITVEDSGIGIPPEHQERIFDAFAQQDVSTTRKFGGTGLGLSISQRLAQLMGGKITLHSQPGQGSRFTLHLPLHLASAGVPQKTPAAPALLPNANAQPLRILVVEDNPVNQTLILSLIKKQGHDTTLAQHGQEAVDCFREHTFDLILMDLQMPVMGGLDATRLIRALEIQEKRPRVPIHALSASALASEQEEALAAGLDGYMTKPINRNALNQLLQEIAGSRITAPSHEMPQ</sequence>
<dbReference type="RefSeq" id="WP_212687241.1">
    <property type="nucleotide sequence ID" value="NZ_JAGSPN010000004.1"/>
</dbReference>
<evidence type="ECO:0000256" key="11">
    <source>
        <dbReference type="ARBA" id="ARBA00058004"/>
    </source>
</evidence>
<keyword evidence="7" id="KW-0418">Kinase</keyword>
<keyword evidence="5" id="KW-0732">Signal</keyword>
<dbReference type="SUPFAM" id="SSF55874">
    <property type="entry name" value="ATPase domain of HSP90 chaperone/DNA topoisomerase II/histidine kinase"/>
    <property type="match status" value="1"/>
</dbReference>
<keyword evidence="17" id="KW-0812">Transmembrane</keyword>
<comment type="function">
    <text evidence="11">Member of the two-component regulatory system BvgS/BvgA. Phosphorylates BvgA via a four-step phosphorelay in response to environmental signals.</text>
</comment>
<dbReference type="PANTHER" id="PTHR45339:SF1">
    <property type="entry name" value="HYBRID SIGNAL TRANSDUCTION HISTIDINE KINASE J"/>
    <property type="match status" value="1"/>
</dbReference>
<dbReference type="CDD" id="cd00082">
    <property type="entry name" value="HisKA"/>
    <property type="match status" value="1"/>
</dbReference>
<dbReference type="Pfam" id="PF00072">
    <property type="entry name" value="Response_reg"/>
    <property type="match status" value="1"/>
</dbReference>
<dbReference type="CDD" id="cd17546">
    <property type="entry name" value="REC_hyHK_CKI1_RcsC-like"/>
    <property type="match status" value="1"/>
</dbReference>
<dbReference type="InterPro" id="IPR036890">
    <property type="entry name" value="HATPase_C_sf"/>
</dbReference>
<evidence type="ECO:0000256" key="15">
    <source>
        <dbReference type="PROSITE-ProRule" id="PRU00169"/>
    </source>
</evidence>
<evidence type="ECO:0000256" key="3">
    <source>
        <dbReference type="ARBA" id="ARBA00022553"/>
    </source>
</evidence>
<dbReference type="FunFam" id="1.10.287.130:FF:000002">
    <property type="entry name" value="Two-component osmosensing histidine kinase"/>
    <property type="match status" value="1"/>
</dbReference>
<feature type="coiled-coil region" evidence="16">
    <location>
        <begin position="284"/>
        <end position="311"/>
    </location>
</feature>
<dbReference type="InterPro" id="IPR011006">
    <property type="entry name" value="CheY-like_superfamily"/>
</dbReference>
<keyword evidence="10" id="KW-0843">Virulence</keyword>
<evidence type="ECO:0000259" key="19">
    <source>
        <dbReference type="PROSITE" id="PS50110"/>
    </source>
</evidence>
<feature type="transmembrane region" description="Helical" evidence="17">
    <location>
        <begin position="20"/>
        <end position="40"/>
    </location>
</feature>
<dbReference type="Gene3D" id="3.30.565.10">
    <property type="entry name" value="Histidine kinase-like ATPase, C-terminal domain"/>
    <property type="match status" value="1"/>
</dbReference>
<dbReference type="Proteomes" id="UP000680067">
    <property type="component" value="Unassembled WGS sequence"/>
</dbReference>
<dbReference type="InterPro" id="IPR005467">
    <property type="entry name" value="His_kinase_dom"/>
</dbReference>
<dbReference type="InterPro" id="IPR001789">
    <property type="entry name" value="Sig_transdc_resp-reg_receiver"/>
</dbReference>
<comment type="subunit">
    <text evidence="12">At low DSF concentrations, interacts with RpfF.</text>
</comment>
<evidence type="ECO:0000313" key="20">
    <source>
        <dbReference type="EMBL" id="MBR7781883.1"/>
    </source>
</evidence>
<evidence type="ECO:0000256" key="10">
    <source>
        <dbReference type="ARBA" id="ARBA00023026"/>
    </source>
</evidence>
<dbReference type="SMART" id="SM00387">
    <property type="entry name" value="HATPase_c"/>
    <property type="match status" value="1"/>
</dbReference>
<keyword evidence="4" id="KW-0808">Transferase</keyword>
<keyword evidence="6" id="KW-0547">Nucleotide-binding</keyword>
<evidence type="ECO:0000256" key="8">
    <source>
        <dbReference type="ARBA" id="ARBA00022840"/>
    </source>
</evidence>
<evidence type="ECO:0000256" key="16">
    <source>
        <dbReference type="SAM" id="Coils"/>
    </source>
</evidence>
<dbReference type="Gene3D" id="1.10.287.130">
    <property type="match status" value="1"/>
</dbReference>
<name>A0A941I7I9_9BURK</name>
<evidence type="ECO:0000256" key="2">
    <source>
        <dbReference type="ARBA" id="ARBA00012438"/>
    </source>
</evidence>
<keyword evidence="3 15" id="KW-0597">Phosphoprotein</keyword>
<dbReference type="PANTHER" id="PTHR45339">
    <property type="entry name" value="HYBRID SIGNAL TRANSDUCTION HISTIDINE KINASE J"/>
    <property type="match status" value="1"/>
</dbReference>
<comment type="caution">
    <text evidence="20">The sequence shown here is derived from an EMBL/GenBank/DDBJ whole genome shotgun (WGS) entry which is preliminary data.</text>
</comment>
<dbReference type="Pfam" id="PF02518">
    <property type="entry name" value="HATPase_c"/>
    <property type="match status" value="1"/>
</dbReference>
<dbReference type="Pfam" id="PF00512">
    <property type="entry name" value="HisKA"/>
    <property type="match status" value="1"/>
</dbReference>
<dbReference type="EC" id="2.7.13.3" evidence="2"/>
<keyword evidence="8" id="KW-0067">ATP-binding</keyword>
<evidence type="ECO:0000313" key="21">
    <source>
        <dbReference type="Proteomes" id="UP000680067"/>
    </source>
</evidence>
<dbReference type="PROSITE" id="PS50110">
    <property type="entry name" value="RESPONSE_REGULATORY"/>
    <property type="match status" value="1"/>
</dbReference>
<dbReference type="SUPFAM" id="SSF52172">
    <property type="entry name" value="CheY-like"/>
    <property type="match status" value="1"/>
</dbReference>
<dbReference type="SMART" id="SM00448">
    <property type="entry name" value="REC"/>
    <property type="match status" value="1"/>
</dbReference>
<evidence type="ECO:0000256" key="12">
    <source>
        <dbReference type="ARBA" id="ARBA00064003"/>
    </source>
</evidence>
<evidence type="ECO:0000256" key="4">
    <source>
        <dbReference type="ARBA" id="ARBA00022679"/>
    </source>
</evidence>
<keyword evidence="17" id="KW-1133">Transmembrane helix</keyword>
<evidence type="ECO:0000256" key="1">
    <source>
        <dbReference type="ARBA" id="ARBA00000085"/>
    </source>
</evidence>
<evidence type="ECO:0000256" key="13">
    <source>
        <dbReference type="ARBA" id="ARBA00068150"/>
    </source>
</evidence>
<feature type="coiled-coil region" evidence="16">
    <location>
        <begin position="225"/>
        <end position="252"/>
    </location>
</feature>
<organism evidence="20 21">
    <name type="scientific">Undibacterium luofuense</name>
    <dbReference type="NCBI Taxonomy" id="2828733"/>
    <lineage>
        <taxon>Bacteria</taxon>
        <taxon>Pseudomonadati</taxon>
        <taxon>Pseudomonadota</taxon>
        <taxon>Betaproteobacteria</taxon>
        <taxon>Burkholderiales</taxon>
        <taxon>Oxalobacteraceae</taxon>
        <taxon>Undibacterium</taxon>
    </lineage>
</organism>
<dbReference type="Gene3D" id="3.40.50.2300">
    <property type="match status" value="1"/>
</dbReference>
<evidence type="ECO:0000256" key="14">
    <source>
        <dbReference type="ARBA" id="ARBA00070152"/>
    </source>
</evidence>
<dbReference type="GO" id="GO:0000155">
    <property type="term" value="F:phosphorelay sensor kinase activity"/>
    <property type="evidence" value="ECO:0007669"/>
    <property type="project" value="InterPro"/>
</dbReference>
<dbReference type="SUPFAM" id="SSF47384">
    <property type="entry name" value="Homodimeric domain of signal transducing histidine kinase"/>
    <property type="match status" value="1"/>
</dbReference>
<dbReference type="InterPro" id="IPR003594">
    <property type="entry name" value="HATPase_dom"/>
</dbReference>
<evidence type="ECO:0000256" key="5">
    <source>
        <dbReference type="ARBA" id="ARBA00022729"/>
    </source>
</evidence>